<keyword evidence="2" id="KW-1185">Reference proteome</keyword>
<protein>
    <submittedName>
        <fullName evidence="1">Ubiquitin-conjugating enzyme e2 5</fullName>
    </submittedName>
</protein>
<gene>
    <name evidence="1" type="ORF">PHJA_000533900</name>
</gene>
<organism evidence="1 2">
    <name type="scientific">Phtheirospermum japonicum</name>
    <dbReference type="NCBI Taxonomy" id="374723"/>
    <lineage>
        <taxon>Eukaryota</taxon>
        <taxon>Viridiplantae</taxon>
        <taxon>Streptophyta</taxon>
        <taxon>Embryophyta</taxon>
        <taxon>Tracheophyta</taxon>
        <taxon>Spermatophyta</taxon>
        <taxon>Magnoliopsida</taxon>
        <taxon>eudicotyledons</taxon>
        <taxon>Gunneridae</taxon>
        <taxon>Pentapetalae</taxon>
        <taxon>asterids</taxon>
        <taxon>lamiids</taxon>
        <taxon>Lamiales</taxon>
        <taxon>Orobanchaceae</taxon>
        <taxon>Orobanchaceae incertae sedis</taxon>
        <taxon>Phtheirospermum</taxon>
    </lineage>
</organism>
<dbReference type="Proteomes" id="UP000653305">
    <property type="component" value="Unassembled WGS sequence"/>
</dbReference>
<accession>A0A830BIF2</accession>
<evidence type="ECO:0000313" key="1">
    <source>
        <dbReference type="EMBL" id="GFP83903.1"/>
    </source>
</evidence>
<name>A0A830BIF2_9LAMI</name>
<comment type="caution">
    <text evidence="1">The sequence shown here is derived from an EMBL/GenBank/DDBJ whole genome shotgun (WGS) entry which is preliminary data.</text>
</comment>
<evidence type="ECO:0000313" key="2">
    <source>
        <dbReference type="Proteomes" id="UP000653305"/>
    </source>
</evidence>
<reference evidence="1" key="1">
    <citation type="submission" date="2020-07" db="EMBL/GenBank/DDBJ databases">
        <title>Ethylene signaling mediates host invasion by parasitic plants.</title>
        <authorList>
            <person name="Yoshida S."/>
        </authorList>
    </citation>
    <scope>NUCLEOTIDE SEQUENCE</scope>
    <source>
        <strain evidence="1">Okayama</strain>
    </source>
</reference>
<proteinExistence type="predicted"/>
<dbReference type="EMBL" id="BMAC01000073">
    <property type="protein sequence ID" value="GFP83903.1"/>
    <property type="molecule type" value="Genomic_DNA"/>
</dbReference>
<dbReference type="AlphaFoldDB" id="A0A830BIF2"/>
<sequence>MHILTSLLPSGLSERFFTQMSMSCLVQYAWMLLTSHRVRCLVILVSLRGDCNSQNIIFIKVSGYEHLLCIIDKRIAAMLLEMVISKYLSFYFVNHFL</sequence>